<feature type="chain" id="PRO_5002065327" evidence="1">
    <location>
        <begin position="23"/>
        <end position="102"/>
    </location>
</feature>
<dbReference type="Proteomes" id="UP000030949">
    <property type="component" value="Unassembled WGS sequence"/>
</dbReference>
<sequence length="102" mass="11182">MKTLTALFTAAALTLTAGLAQADDDVPGGEIPALVANKTIMPLDQLEKIAKDLHKEARITDTDLEKRLNGAYEYKVELELGRDEWDVVLDASNGKVLSDRRD</sequence>
<proteinExistence type="predicted"/>
<evidence type="ECO:0000259" key="2">
    <source>
        <dbReference type="Pfam" id="PF03413"/>
    </source>
</evidence>
<evidence type="ECO:0000256" key="1">
    <source>
        <dbReference type="SAM" id="SignalP"/>
    </source>
</evidence>
<keyword evidence="1" id="KW-0732">Signal</keyword>
<organism evidence="3 4">
    <name type="scientific">Pseudomonas frederiksbergensis</name>
    <dbReference type="NCBI Taxonomy" id="104087"/>
    <lineage>
        <taxon>Bacteria</taxon>
        <taxon>Pseudomonadati</taxon>
        <taxon>Pseudomonadota</taxon>
        <taxon>Gammaproteobacteria</taxon>
        <taxon>Pseudomonadales</taxon>
        <taxon>Pseudomonadaceae</taxon>
        <taxon>Pseudomonas</taxon>
    </lineage>
</organism>
<name>A0A0B1Z4X4_9PSED</name>
<accession>A0A0B1Z4X4</accession>
<evidence type="ECO:0000313" key="4">
    <source>
        <dbReference type="Proteomes" id="UP000030949"/>
    </source>
</evidence>
<gene>
    <name evidence="3" type="ORF">JZ00_13505</name>
</gene>
<dbReference type="InterPro" id="IPR025711">
    <property type="entry name" value="PepSY"/>
</dbReference>
<dbReference type="AlphaFoldDB" id="A0A0B1Z4X4"/>
<reference evidence="4" key="1">
    <citation type="submission" date="2015-03" db="EMBL/GenBank/DDBJ databases">
        <title>Pseudomonas frederiksbergensis hydrocarbon degrader.</title>
        <authorList>
            <person name="Brown L.M."/>
            <person name="Ruiz O.N."/>
            <person name="Mueller S."/>
            <person name="Gunasekera T.S."/>
        </authorList>
    </citation>
    <scope>NUCLEOTIDE SEQUENCE [LARGE SCALE GENOMIC DNA]</scope>
    <source>
        <strain evidence="4">SI8</strain>
    </source>
</reference>
<dbReference type="OrthoDB" id="5772663at2"/>
<evidence type="ECO:0000313" key="3">
    <source>
        <dbReference type="EMBL" id="KHK64236.1"/>
    </source>
</evidence>
<comment type="caution">
    <text evidence="3">The sequence shown here is derived from an EMBL/GenBank/DDBJ whole genome shotgun (WGS) entry which is preliminary data.</text>
</comment>
<dbReference type="RefSeq" id="WP_039591803.1">
    <property type="nucleotide sequence ID" value="NZ_CP142104.1"/>
</dbReference>
<feature type="signal peptide" evidence="1">
    <location>
        <begin position="1"/>
        <end position="22"/>
    </location>
</feature>
<feature type="domain" description="PepSY" evidence="2">
    <location>
        <begin position="41"/>
        <end position="99"/>
    </location>
</feature>
<dbReference type="Pfam" id="PF03413">
    <property type="entry name" value="PepSY"/>
    <property type="match status" value="1"/>
</dbReference>
<dbReference type="Gene3D" id="3.10.450.40">
    <property type="match status" value="1"/>
</dbReference>
<dbReference type="EMBL" id="JQGJ01000007">
    <property type="protein sequence ID" value="KHK64236.1"/>
    <property type="molecule type" value="Genomic_DNA"/>
</dbReference>
<protein>
    <submittedName>
        <fullName evidence="3">Peptidase M4</fullName>
    </submittedName>
</protein>